<dbReference type="Pfam" id="PF00440">
    <property type="entry name" value="TetR_N"/>
    <property type="match status" value="1"/>
</dbReference>
<dbReference type="PRINTS" id="PR00400">
    <property type="entry name" value="TETREPRESSOR"/>
</dbReference>
<evidence type="ECO:0000256" key="3">
    <source>
        <dbReference type="ARBA" id="ARBA00023125"/>
    </source>
</evidence>
<evidence type="ECO:0000259" key="7">
    <source>
        <dbReference type="PROSITE" id="PS50977"/>
    </source>
</evidence>
<dbReference type="PRINTS" id="PR00455">
    <property type="entry name" value="HTHTETR"/>
</dbReference>
<dbReference type="GO" id="GO:0045892">
    <property type="term" value="P:negative regulation of DNA-templated transcription"/>
    <property type="evidence" value="ECO:0007669"/>
    <property type="project" value="InterPro"/>
</dbReference>
<feature type="region of interest" description="Disordered" evidence="6">
    <location>
        <begin position="1"/>
        <end position="21"/>
    </location>
</feature>
<sequence length="239" mass="26282">MTTVPPPPWRQPNKKSGPPRRTLNQSAILDAAMRIVDAEGIDALSMRRVAQALDTGPASLYAHVRNKEELLQLLLDRAQEGIPRPEPDPDRWQDQIKEVLRAARAQLAAHRDLARAADQVPLGANSLINTETMLAVLRAGGLPPQAIAYAVDTLALYVVATVVEDAARDQRMGHVAEPERSKLRTEYTGKVRDYFASLPEPDFPNTRALASELTRDVGDERFEFGLDLLVSGLARHAGD</sequence>
<dbReference type="InterPro" id="IPR001647">
    <property type="entry name" value="HTH_TetR"/>
</dbReference>
<evidence type="ECO:0000256" key="6">
    <source>
        <dbReference type="SAM" id="MobiDB-lite"/>
    </source>
</evidence>
<feature type="DNA-binding region" description="H-T-H motif" evidence="5">
    <location>
        <begin position="45"/>
        <end position="64"/>
    </location>
</feature>
<dbReference type="RefSeq" id="WP_165236698.1">
    <property type="nucleotide sequence ID" value="NZ_JAAKZV010000044.1"/>
</dbReference>
<evidence type="ECO:0000256" key="5">
    <source>
        <dbReference type="PROSITE-ProRule" id="PRU00335"/>
    </source>
</evidence>
<dbReference type="InterPro" id="IPR004111">
    <property type="entry name" value="Repressor_TetR_C"/>
</dbReference>
<dbReference type="SUPFAM" id="SSF48498">
    <property type="entry name" value="Tetracyclin repressor-like, C-terminal domain"/>
    <property type="match status" value="1"/>
</dbReference>
<evidence type="ECO:0000313" key="9">
    <source>
        <dbReference type="Proteomes" id="UP000481583"/>
    </source>
</evidence>
<dbReference type="AlphaFoldDB" id="A0A6G4TZF4"/>
<feature type="compositionally biased region" description="Pro residues" evidence="6">
    <location>
        <begin position="1"/>
        <end position="10"/>
    </location>
</feature>
<dbReference type="PROSITE" id="PS50977">
    <property type="entry name" value="HTH_TETR_2"/>
    <property type="match status" value="1"/>
</dbReference>
<dbReference type="InterPro" id="IPR009057">
    <property type="entry name" value="Homeodomain-like_sf"/>
</dbReference>
<evidence type="ECO:0000313" key="8">
    <source>
        <dbReference type="EMBL" id="NGN64836.1"/>
    </source>
</evidence>
<comment type="caution">
    <text evidence="8">The sequence shown here is derived from an EMBL/GenBank/DDBJ whole genome shotgun (WGS) entry which is preliminary data.</text>
</comment>
<dbReference type="GO" id="GO:0003700">
    <property type="term" value="F:DNA-binding transcription factor activity"/>
    <property type="evidence" value="ECO:0007669"/>
    <property type="project" value="TreeGrafter"/>
</dbReference>
<dbReference type="Proteomes" id="UP000481583">
    <property type="component" value="Unassembled WGS sequence"/>
</dbReference>
<dbReference type="EMBL" id="JAAKZV010000044">
    <property type="protein sequence ID" value="NGN64836.1"/>
    <property type="molecule type" value="Genomic_DNA"/>
</dbReference>
<dbReference type="PANTHER" id="PTHR30055">
    <property type="entry name" value="HTH-TYPE TRANSCRIPTIONAL REGULATOR RUTR"/>
    <property type="match status" value="1"/>
</dbReference>
<evidence type="ECO:0000256" key="2">
    <source>
        <dbReference type="ARBA" id="ARBA00023015"/>
    </source>
</evidence>
<reference evidence="8 9" key="1">
    <citation type="submission" date="2020-02" db="EMBL/GenBank/DDBJ databases">
        <title>Whole-genome analyses of novel actinobacteria.</title>
        <authorList>
            <person name="Sahin N."/>
        </authorList>
    </citation>
    <scope>NUCLEOTIDE SEQUENCE [LARGE SCALE GENOMIC DNA]</scope>
    <source>
        <strain evidence="8 9">A7024</strain>
    </source>
</reference>
<dbReference type="InterPro" id="IPR003012">
    <property type="entry name" value="Tet_transcr_reg_TetR"/>
</dbReference>
<gene>
    <name evidence="8" type="ORF">G5C51_13140</name>
</gene>
<dbReference type="Pfam" id="PF02909">
    <property type="entry name" value="TetR_C_1"/>
    <property type="match status" value="1"/>
</dbReference>
<protein>
    <submittedName>
        <fullName evidence="8">TetR/AcrR family transcriptional regulator</fullName>
    </submittedName>
</protein>
<dbReference type="GO" id="GO:0046677">
    <property type="term" value="P:response to antibiotic"/>
    <property type="evidence" value="ECO:0007669"/>
    <property type="project" value="InterPro"/>
</dbReference>
<evidence type="ECO:0000256" key="1">
    <source>
        <dbReference type="ARBA" id="ARBA00022491"/>
    </source>
</evidence>
<name>A0A6G4TZF4_9ACTN</name>
<keyword evidence="1" id="KW-0678">Repressor</keyword>
<dbReference type="InterPro" id="IPR036271">
    <property type="entry name" value="Tet_transcr_reg_TetR-rel_C_sf"/>
</dbReference>
<keyword evidence="4" id="KW-0804">Transcription</keyword>
<feature type="domain" description="HTH tetR-type" evidence="7">
    <location>
        <begin position="22"/>
        <end position="82"/>
    </location>
</feature>
<dbReference type="PANTHER" id="PTHR30055:SF151">
    <property type="entry name" value="TRANSCRIPTIONAL REGULATORY PROTEIN"/>
    <property type="match status" value="1"/>
</dbReference>
<dbReference type="Gene3D" id="1.10.357.10">
    <property type="entry name" value="Tetracycline Repressor, domain 2"/>
    <property type="match status" value="1"/>
</dbReference>
<accession>A0A6G4TZF4</accession>
<dbReference type="SUPFAM" id="SSF46689">
    <property type="entry name" value="Homeodomain-like"/>
    <property type="match status" value="1"/>
</dbReference>
<keyword evidence="2" id="KW-0805">Transcription regulation</keyword>
<keyword evidence="9" id="KW-1185">Reference proteome</keyword>
<evidence type="ECO:0000256" key="4">
    <source>
        <dbReference type="ARBA" id="ARBA00023163"/>
    </source>
</evidence>
<organism evidence="8 9">
    <name type="scientific">Streptomyces coryli</name>
    <dbReference type="NCBI Taxonomy" id="1128680"/>
    <lineage>
        <taxon>Bacteria</taxon>
        <taxon>Bacillati</taxon>
        <taxon>Actinomycetota</taxon>
        <taxon>Actinomycetes</taxon>
        <taxon>Kitasatosporales</taxon>
        <taxon>Streptomycetaceae</taxon>
        <taxon>Streptomyces</taxon>
    </lineage>
</organism>
<dbReference type="GO" id="GO:0000976">
    <property type="term" value="F:transcription cis-regulatory region binding"/>
    <property type="evidence" value="ECO:0007669"/>
    <property type="project" value="TreeGrafter"/>
</dbReference>
<dbReference type="InterPro" id="IPR050109">
    <property type="entry name" value="HTH-type_TetR-like_transc_reg"/>
</dbReference>
<keyword evidence="3 5" id="KW-0238">DNA-binding</keyword>
<proteinExistence type="predicted"/>